<reference evidence="3 4" key="1">
    <citation type="submission" date="2023-12" db="EMBL/GenBank/DDBJ databases">
        <title>the genome sequence of Hyalangium sp. s54d21.</title>
        <authorList>
            <person name="Zhang X."/>
        </authorList>
    </citation>
    <scope>NUCLEOTIDE SEQUENCE [LARGE SCALE GENOMIC DNA]</scope>
    <source>
        <strain evidence="4">s54d21</strain>
    </source>
</reference>
<evidence type="ECO:0000259" key="2">
    <source>
        <dbReference type="PROSITE" id="PS51788"/>
    </source>
</evidence>
<comment type="caution">
    <text evidence="3">The sequence shown here is derived from an EMBL/GenBank/DDBJ whole genome shotgun (WGS) entry which is preliminary data.</text>
</comment>
<dbReference type="EMBL" id="JAXIVS010000007">
    <property type="protein sequence ID" value="MDY7229197.1"/>
    <property type="molecule type" value="Genomic_DNA"/>
</dbReference>
<evidence type="ECO:0000313" key="3">
    <source>
        <dbReference type="EMBL" id="MDY7229197.1"/>
    </source>
</evidence>
<feature type="region of interest" description="Disordered" evidence="1">
    <location>
        <begin position="1"/>
        <end position="38"/>
    </location>
</feature>
<dbReference type="RefSeq" id="WP_321547917.1">
    <property type="nucleotide sequence ID" value="NZ_JAXIVS010000007.1"/>
</dbReference>
<dbReference type="PROSITE" id="PS51788">
    <property type="entry name" value="CULT"/>
    <property type="match status" value="1"/>
</dbReference>
<dbReference type="Proteomes" id="UP001291309">
    <property type="component" value="Unassembled WGS sequence"/>
</dbReference>
<proteinExistence type="predicted"/>
<dbReference type="InterPro" id="IPR034750">
    <property type="entry name" value="CULT"/>
</dbReference>
<dbReference type="CDD" id="cd15777">
    <property type="entry name" value="CRBN_C_like"/>
    <property type="match status" value="1"/>
</dbReference>
<dbReference type="Gene3D" id="2.170.150.20">
    <property type="entry name" value="Peptide methionine sulfoxide reductase"/>
    <property type="match status" value="1"/>
</dbReference>
<accession>A0ABU5H8V4</accession>
<feature type="domain" description="CULT" evidence="2">
    <location>
        <begin position="39"/>
        <end position="139"/>
    </location>
</feature>
<sequence length="139" mass="15014">MLPSGPEHAPGALLLKEGSSPEKKPSGQPVDAPEKAPPDGPLCCVHCGHSITLERHRTTVNGRHAHTRVNPYGFVFHFGCFAQAEGCLVEGPPTAEDSWFAGYVWEFAHCAVCRTHLGWAFQGEGSFFGLLLDRLAAPH</sequence>
<protein>
    <submittedName>
        <fullName evidence="3">Cereblon family protein</fullName>
    </submittedName>
</protein>
<evidence type="ECO:0000313" key="4">
    <source>
        <dbReference type="Proteomes" id="UP001291309"/>
    </source>
</evidence>
<gene>
    <name evidence="3" type="ORF">SYV04_22480</name>
</gene>
<organism evidence="3 4">
    <name type="scientific">Hyalangium rubrum</name>
    <dbReference type="NCBI Taxonomy" id="3103134"/>
    <lineage>
        <taxon>Bacteria</taxon>
        <taxon>Pseudomonadati</taxon>
        <taxon>Myxococcota</taxon>
        <taxon>Myxococcia</taxon>
        <taxon>Myxococcales</taxon>
        <taxon>Cystobacterineae</taxon>
        <taxon>Archangiaceae</taxon>
        <taxon>Hyalangium</taxon>
    </lineage>
</organism>
<name>A0ABU5H8V4_9BACT</name>
<keyword evidence="4" id="KW-1185">Reference proteome</keyword>
<evidence type="ECO:0000256" key="1">
    <source>
        <dbReference type="SAM" id="MobiDB-lite"/>
    </source>
</evidence>